<dbReference type="Proteomes" id="UP000324222">
    <property type="component" value="Unassembled WGS sequence"/>
</dbReference>
<reference evidence="1 2" key="1">
    <citation type="submission" date="2019-05" db="EMBL/GenBank/DDBJ databases">
        <title>Another draft genome of Portunus trituberculatus and its Hox gene families provides insights of decapod evolution.</title>
        <authorList>
            <person name="Jeong J.-H."/>
            <person name="Song I."/>
            <person name="Kim S."/>
            <person name="Choi T."/>
            <person name="Kim D."/>
            <person name="Ryu S."/>
            <person name="Kim W."/>
        </authorList>
    </citation>
    <scope>NUCLEOTIDE SEQUENCE [LARGE SCALE GENOMIC DNA]</scope>
    <source>
        <tissue evidence="1">Muscle</tissue>
    </source>
</reference>
<organism evidence="1 2">
    <name type="scientific">Portunus trituberculatus</name>
    <name type="common">Swimming crab</name>
    <name type="synonym">Neptunus trituberculatus</name>
    <dbReference type="NCBI Taxonomy" id="210409"/>
    <lineage>
        <taxon>Eukaryota</taxon>
        <taxon>Metazoa</taxon>
        <taxon>Ecdysozoa</taxon>
        <taxon>Arthropoda</taxon>
        <taxon>Crustacea</taxon>
        <taxon>Multicrustacea</taxon>
        <taxon>Malacostraca</taxon>
        <taxon>Eumalacostraca</taxon>
        <taxon>Eucarida</taxon>
        <taxon>Decapoda</taxon>
        <taxon>Pleocyemata</taxon>
        <taxon>Brachyura</taxon>
        <taxon>Eubrachyura</taxon>
        <taxon>Portunoidea</taxon>
        <taxon>Portunidae</taxon>
        <taxon>Portuninae</taxon>
        <taxon>Portunus</taxon>
    </lineage>
</organism>
<evidence type="ECO:0000313" key="1">
    <source>
        <dbReference type="EMBL" id="MPC19926.1"/>
    </source>
</evidence>
<gene>
    <name evidence="1" type="ORF">E2C01_012855</name>
</gene>
<sequence length="48" mass="5412">MCAKASTSDSIIILFSCRTRFHIHSVLLFGDFTQLQKYAGIRIVKTGH</sequence>
<comment type="caution">
    <text evidence="1">The sequence shown here is derived from an EMBL/GenBank/DDBJ whole genome shotgun (WGS) entry which is preliminary data.</text>
</comment>
<name>A0A5B7DFQ8_PORTR</name>
<dbReference type="AlphaFoldDB" id="A0A5B7DFQ8"/>
<keyword evidence="2" id="KW-1185">Reference proteome</keyword>
<dbReference type="EMBL" id="VSRR010000817">
    <property type="protein sequence ID" value="MPC19926.1"/>
    <property type="molecule type" value="Genomic_DNA"/>
</dbReference>
<protein>
    <submittedName>
        <fullName evidence="1">Uncharacterized protein</fullName>
    </submittedName>
</protein>
<evidence type="ECO:0000313" key="2">
    <source>
        <dbReference type="Proteomes" id="UP000324222"/>
    </source>
</evidence>
<accession>A0A5B7DFQ8</accession>
<proteinExistence type="predicted"/>